<feature type="transmembrane region" description="Helical" evidence="1">
    <location>
        <begin position="131"/>
        <end position="151"/>
    </location>
</feature>
<evidence type="ECO:0000313" key="2">
    <source>
        <dbReference type="EMBL" id="QKD83429.1"/>
    </source>
</evidence>
<feature type="transmembrane region" description="Helical" evidence="1">
    <location>
        <begin position="64"/>
        <end position="84"/>
    </location>
</feature>
<dbReference type="RefSeq" id="WP_172357140.1">
    <property type="nucleotide sequence ID" value="NZ_CP053661.1"/>
</dbReference>
<gene>
    <name evidence="2" type="ORF">HPC62_15585</name>
</gene>
<keyword evidence="1" id="KW-0472">Membrane</keyword>
<dbReference type="AlphaFoldDB" id="A0A6M8B7U0"/>
<sequence>MMPSWFSLFLDLVRGAIALDPQSFLRLQASPDGEAIALCVILLAAFSQSLAQSIILFINRVSPLRFVISLLISTLLFAFGWLFWGASTLVVQHLLFTSDASWRQVGLTLSLAYAPQLLSLWVALPYFGVPIYILLSIWTFLAFLTGMTTVLGIDTWQAFWCGALGWLVVQVLQRTIGRPINNVGRWMQTVAAGTPLMQNLQEFQRQVLRSR</sequence>
<dbReference type="EMBL" id="CP053661">
    <property type="protein sequence ID" value="QKD83429.1"/>
    <property type="molecule type" value="Genomic_DNA"/>
</dbReference>
<keyword evidence="1" id="KW-1133">Transmembrane helix</keyword>
<dbReference type="KEGG" id="theu:HPC62_15585"/>
<feature type="transmembrane region" description="Helical" evidence="1">
    <location>
        <begin position="34"/>
        <end position="57"/>
    </location>
</feature>
<keyword evidence="3" id="KW-1185">Reference proteome</keyword>
<accession>A0A6M8B7U0</accession>
<reference evidence="2 3" key="1">
    <citation type="submission" date="2020-05" db="EMBL/GenBank/DDBJ databases">
        <title>Complete genome sequence of of a novel Thermoleptolyngbya strain isolated from hot springs of Ganzi, Sichuan China.</title>
        <authorList>
            <person name="Tang J."/>
            <person name="Daroch M."/>
            <person name="Li L."/>
            <person name="Waleron K."/>
            <person name="Waleron M."/>
            <person name="Waleron M."/>
        </authorList>
    </citation>
    <scope>NUCLEOTIDE SEQUENCE [LARGE SCALE GENOMIC DNA]</scope>
    <source>
        <strain evidence="2 3">PKUAC-SCTA183</strain>
    </source>
</reference>
<evidence type="ECO:0000313" key="3">
    <source>
        <dbReference type="Proteomes" id="UP000505210"/>
    </source>
</evidence>
<protein>
    <recommendedName>
        <fullName evidence="4">Yip1 domain-containing protein</fullName>
    </recommendedName>
</protein>
<evidence type="ECO:0008006" key="4">
    <source>
        <dbReference type="Google" id="ProtNLM"/>
    </source>
</evidence>
<organism evidence="2 3">
    <name type="scientific">Thermoleptolyngbya sichuanensis A183</name>
    <dbReference type="NCBI Taxonomy" id="2737172"/>
    <lineage>
        <taxon>Bacteria</taxon>
        <taxon>Bacillati</taxon>
        <taxon>Cyanobacteriota</taxon>
        <taxon>Cyanophyceae</taxon>
        <taxon>Oculatellales</taxon>
        <taxon>Oculatellaceae</taxon>
        <taxon>Thermoleptolyngbya</taxon>
        <taxon>Thermoleptolyngbya sichuanensis</taxon>
    </lineage>
</organism>
<dbReference type="Proteomes" id="UP000505210">
    <property type="component" value="Chromosome"/>
</dbReference>
<name>A0A6M8B7U0_9CYAN</name>
<evidence type="ECO:0000256" key="1">
    <source>
        <dbReference type="SAM" id="Phobius"/>
    </source>
</evidence>
<proteinExistence type="predicted"/>
<keyword evidence="1" id="KW-0812">Transmembrane</keyword>